<sequence length="574" mass="64148">MIMLRRAFLTQASLSAVALTTGCGRPSPSVPGEGVPLVDAHCHVFNASDLPTTRFLRQVVFEDFPKQSVARILAVRDPDVTDEFIALLLKLLGTGSAPTADEEIAFLDTGRNGKAASLTVDKARAAAVEDTSQHLLELDRKRRRIVTMTAPGDLATRSSISEEKFLNYMLGDPIKTLRANEPLTIGEARGASQRAFLRQDPVGRYLNWFSLFRLYRYVLVDRLVADSKAQDFNPVLLTPALVDYDEWLYEDVDFSPLPRQMVVMDRISQRMAKAKSGPVVHGYMGFDPLREVAFRKGKSSISSLATAYSALMKHGFVGIKLYPPMGFRPTGNQPPYPERTVKSLGFDPSEELDAALRDLYKLCVDVDAPILAHGYSSNGSGPDYAKRGDPAYWIPVFKEFPKLRVCIAHFGRFSARSAGREGMLLPDGSWEWRLGEFIKENPGRNVVADISYFSEVLSAGSKERDFLAKSFNKWLEKFDSGCDHIVYGSDWIMLGKEAGYSHYIESVNAFLRTDCGLSDDTCDKIFRRNALRFLPLERGSLGRERLLAYYRTNGLDEGRLPFASSRLVARLFGR</sequence>
<dbReference type="PANTHER" id="PTHR21240">
    <property type="entry name" value="2-AMINO-3-CARBOXYLMUCONATE-6-SEMIALDEHYDE DECARBOXYLASE"/>
    <property type="match status" value="1"/>
</dbReference>
<feature type="domain" description="Amidohydrolase-related" evidence="3">
    <location>
        <begin position="311"/>
        <end position="536"/>
    </location>
</feature>
<dbReference type="Gene3D" id="3.20.20.140">
    <property type="entry name" value="Metal-dependent hydrolases"/>
    <property type="match status" value="1"/>
</dbReference>
<gene>
    <name evidence="4" type="ORF">RHSP_74429</name>
</gene>
<organism evidence="4 5">
    <name type="scientific">Rhizobium freirei PRF 81</name>
    <dbReference type="NCBI Taxonomy" id="363754"/>
    <lineage>
        <taxon>Bacteria</taxon>
        <taxon>Pseudomonadati</taxon>
        <taxon>Pseudomonadota</taxon>
        <taxon>Alphaproteobacteria</taxon>
        <taxon>Hyphomicrobiales</taxon>
        <taxon>Rhizobiaceae</taxon>
        <taxon>Rhizobium/Agrobacterium group</taxon>
        <taxon>Rhizobium</taxon>
    </lineage>
</organism>
<dbReference type="PANTHER" id="PTHR21240:SF28">
    <property type="entry name" value="ISO-OROTATE DECARBOXYLASE (EUROFUNG)"/>
    <property type="match status" value="1"/>
</dbReference>
<dbReference type="GO" id="GO:0016831">
    <property type="term" value="F:carboxy-lyase activity"/>
    <property type="evidence" value="ECO:0007669"/>
    <property type="project" value="InterPro"/>
</dbReference>
<accession>N6USA0</accession>
<dbReference type="Pfam" id="PF04909">
    <property type="entry name" value="Amidohydro_2"/>
    <property type="match status" value="1"/>
</dbReference>
<dbReference type="InterPro" id="IPR006680">
    <property type="entry name" value="Amidohydro-rel"/>
</dbReference>
<keyword evidence="4" id="KW-0614">Plasmid</keyword>
<dbReference type="EMBL" id="AQHN01000096">
    <property type="protein sequence ID" value="ENN83691.1"/>
    <property type="molecule type" value="Genomic_DNA"/>
</dbReference>
<dbReference type="InterPro" id="IPR032465">
    <property type="entry name" value="ACMSD"/>
</dbReference>
<dbReference type="GO" id="GO:0016787">
    <property type="term" value="F:hydrolase activity"/>
    <property type="evidence" value="ECO:0007669"/>
    <property type="project" value="InterPro"/>
</dbReference>
<keyword evidence="1" id="KW-0456">Lyase</keyword>
<evidence type="ECO:0000313" key="5">
    <source>
        <dbReference type="Proteomes" id="UP000012429"/>
    </source>
</evidence>
<reference evidence="4 5" key="1">
    <citation type="journal article" date="2012" name="BMC Genomics">
        <title>Genomic basis of broad host range and environmental adaptability of Rhizobium tropici CIAT 899 and Rhizobium sp. PRF 81 which are used in inoculants for common bean (Phaseolus vulgaris L.).</title>
        <authorList>
            <person name="Ormeno-Orrillo E."/>
            <person name="Menna P."/>
            <person name="Almeida L.G."/>
            <person name="Ollero F.J."/>
            <person name="Nicolas M.F."/>
            <person name="Pains Rodrigues E."/>
            <person name="Shigueyoshi Nakatani A."/>
            <person name="Silva Batista J.S."/>
            <person name="Oliveira Chueire L.M."/>
            <person name="Souza R.C."/>
            <person name="Ribeiro Vasconcelos A.T."/>
            <person name="Megias M."/>
            <person name="Hungria M."/>
            <person name="Martinez-Romero E."/>
        </authorList>
    </citation>
    <scope>NUCLEOTIDE SEQUENCE [LARGE SCALE GENOMIC DNA]</scope>
    <source>
        <strain evidence="4 5">PRF 81</strain>
        <plasmid evidence="4">pPRF81b</plasmid>
    </source>
</reference>
<dbReference type="GO" id="GO:0005737">
    <property type="term" value="C:cytoplasm"/>
    <property type="evidence" value="ECO:0007669"/>
    <property type="project" value="TreeGrafter"/>
</dbReference>
<evidence type="ECO:0000256" key="1">
    <source>
        <dbReference type="ARBA" id="ARBA00023239"/>
    </source>
</evidence>
<dbReference type="GO" id="GO:0019748">
    <property type="term" value="P:secondary metabolic process"/>
    <property type="evidence" value="ECO:0007669"/>
    <property type="project" value="TreeGrafter"/>
</dbReference>
<feature type="signal peptide" evidence="2">
    <location>
        <begin position="1"/>
        <end position="18"/>
    </location>
</feature>
<protein>
    <recommendedName>
        <fullName evidence="3">Amidohydrolase-related domain-containing protein</fullName>
    </recommendedName>
</protein>
<proteinExistence type="predicted"/>
<geneLocation type="plasmid" evidence="4">
    <name>pPRF81b</name>
</geneLocation>
<dbReference type="AlphaFoldDB" id="N6USA0"/>
<keyword evidence="2" id="KW-0732">Signal</keyword>
<name>N6USA0_9HYPH</name>
<comment type="caution">
    <text evidence="4">The sequence shown here is derived from an EMBL/GenBank/DDBJ whole genome shotgun (WGS) entry which is preliminary data.</text>
</comment>
<feature type="chain" id="PRO_5004125737" description="Amidohydrolase-related domain-containing protein" evidence="2">
    <location>
        <begin position="19"/>
        <end position="574"/>
    </location>
</feature>
<evidence type="ECO:0000313" key="4">
    <source>
        <dbReference type="EMBL" id="ENN83691.1"/>
    </source>
</evidence>
<evidence type="ECO:0000256" key="2">
    <source>
        <dbReference type="SAM" id="SignalP"/>
    </source>
</evidence>
<dbReference type="SUPFAM" id="SSF51556">
    <property type="entry name" value="Metallo-dependent hydrolases"/>
    <property type="match status" value="1"/>
</dbReference>
<dbReference type="Proteomes" id="UP000012429">
    <property type="component" value="Unassembled WGS sequence"/>
</dbReference>
<dbReference type="PATRIC" id="fig|363754.4.peg.6891"/>
<keyword evidence="5" id="KW-1185">Reference proteome</keyword>
<evidence type="ECO:0000259" key="3">
    <source>
        <dbReference type="Pfam" id="PF04909"/>
    </source>
</evidence>
<dbReference type="InterPro" id="IPR032466">
    <property type="entry name" value="Metal_Hydrolase"/>
</dbReference>
<dbReference type="PROSITE" id="PS51257">
    <property type="entry name" value="PROKAR_LIPOPROTEIN"/>
    <property type="match status" value="1"/>
</dbReference>